<dbReference type="GO" id="GO:0003676">
    <property type="term" value="F:nucleic acid binding"/>
    <property type="evidence" value="ECO:0007669"/>
    <property type="project" value="InterPro"/>
</dbReference>
<name>A0AAD3T850_NEPGR</name>
<evidence type="ECO:0000256" key="3">
    <source>
        <dbReference type="ARBA" id="ARBA00022691"/>
    </source>
</evidence>
<dbReference type="Pfam" id="PF06325">
    <property type="entry name" value="PrmA"/>
    <property type="match status" value="1"/>
</dbReference>
<dbReference type="PANTHER" id="PTHR47441">
    <property type="match status" value="1"/>
</dbReference>
<dbReference type="SUPFAM" id="SSF53335">
    <property type="entry name" value="S-adenosyl-L-methionine-dependent methyltransferases"/>
    <property type="match status" value="1"/>
</dbReference>
<dbReference type="AlphaFoldDB" id="A0AAD3T850"/>
<dbReference type="Proteomes" id="UP001279734">
    <property type="component" value="Unassembled WGS sequence"/>
</dbReference>
<dbReference type="GO" id="GO:0032259">
    <property type="term" value="P:methylation"/>
    <property type="evidence" value="ECO:0007669"/>
    <property type="project" value="UniProtKB-KW"/>
</dbReference>
<evidence type="ECO:0000313" key="6">
    <source>
        <dbReference type="Proteomes" id="UP001279734"/>
    </source>
</evidence>
<comment type="caution">
    <text evidence="5">The sequence shown here is derived from an EMBL/GenBank/DDBJ whole genome shotgun (WGS) entry which is preliminary data.</text>
</comment>
<evidence type="ECO:0000256" key="4">
    <source>
        <dbReference type="SAM" id="MobiDB-lite"/>
    </source>
</evidence>
<sequence length="397" mass="43699">MKTTCFIRVPSFCTPISPIIRKHLQKSFNKTGHYNQNHISTLNSAQTSISTSPSSPAPSTSHKPQTPVFLRPLIYSSTFPDLQSFTSWAKTLVSSVGSTFVQLDNGSDSTLLLRELRWLLEDSIDDPSLIPHLGICQNGGITSNTGSSSTEVVRLRVSLGQMYQLWKQRIQERRPFQYIVGCEHWRDLVLSVEEGVLIPRPETEKIVDLVGNVVGGNEMLREGLWADLGTGSGALAIGIARILGKNGRVIATDLSPTAISVAKFNVERYGLQDIIEIKQGSWFSPLVHVEGELDGLVCNPPYIPSEDIGSLQAEVAKHEPRLALDGGVEGMDNLLHLCERTAAMLKPGGFFAFETNGEKQCRLLANHMENEMTGSFRDVNIVSDFADIPRFLTGFCD</sequence>
<dbReference type="InterPro" id="IPR004556">
    <property type="entry name" value="HemK-like"/>
</dbReference>
<keyword evidence="3" id="KW-0949">S-adenosyl-L-methionine</keyword>
<dbReference type="CDD" id="cd02440">
    <property type="entry name" value="AdoMet_MTases"/>
    <property type="match status" value="1"/>
</dbReference>
<keyword evidence="1" id="KW-0489">Methyltransferase</keyword>
<dbReference type="Gene3D" id="3.40.50.150">
    <property type="entry name" value="Vaccinia Virus protein VP39"/>
    <property type="match status" value="1"/>
</dbReference>
<evidence type="ECO:0000256" key="1">
    <source>
        <dbReference type="ARBA" id="ARBA00022603"/>
    </source>
</evidence>
<organism evidence="5 6">
    <name type="scientific">Nepenthes gracilis</name>
    <name type="common">Slender pitcher plant</name>
    <dbReference type="NCBI Taxonomy" id="150966"/>
    <lineage>
        <taxon>Eukaryota</taxon>
        <taxon>Viridiplantae</taxon>
        <taxon>Streptophyta</taxon>
        <taxon>Embryophyta</taxon>
        <taxon>Tracheophyta</taxon>
        <taxon>Spermatophyta</taxon>
        <taxon>Magnoliopsida</taxon>
        <taxon>eudicotyledons</taxon>
        <taxon>Gunneridae</taxon>
        <taxon>Pentapetalae</taxon>
        <taxon>Caryophyllales</taxon>
        <taxon>Nepenthaceae</taxon>
        <taxon>Nepenthes</taxon>
    </lineage>
</organism>
<evidence type="ECO:0000313" key="5">
    <source>
        <dbReference type="EMBL" id="GMH24474.1"/>
    </source>
</evidence>
<dbReference type="EMBL" id="BSYO01000028">
    <property type="protein sequence ID" value="GMH24474.1"/>
    <property type="molecule type" value="Genomic_DNA"/>
</dbReference>
<evidence type="ECO:0008006" key="7">
    <source>
        <dbReference type="Google" id="ProtNLM"/>
    </source>
</evidence>
<dbReference type="InterPro" id="IPR029063">
    <property type="entry name" value="SAM-dependent_MTases_sf"/>
</dbReference>
<dbReference type="NCBIfam" id="TIGR00536">
    <property type="entry name" value="hemK_fam"/>
    <property type="match status" value="1"/>
</dbReference>
<evidence type="ECO:0000256" key="2">
    <source>
        <dbReference type="ARBA" id="ARBA00022679"/>
    </source>
</evidence>
<dbReference type="InterPro" id="IPR052663">
    <property type="entry name" value="RF_glutamine_MTase_cyano"/>
</dbReference>
<accession>A0AAD3T850</accession>
<dbReference type="PROSITE" id="PS00092">
    <property type="entry name" value="N6_MTASE"/>
    <property type="match status" value="1"/>
</dbReference>
<protein>
    <recommendedName>
        <fullName evidence="7">Methyltransferase small domain-containing protein</fullName>
    </recommendedName>
</protein>
<dbReference type="InterPro" id="IPR002052">
    <property type="entry name" value="DNA_methylase_N6_adenine_CS"/>
</dbReference>
<gene>
    <name evidence="5" type="ORF">Nepgr_026317</name>
</gene>
<keyword evidence="6" id="KW-1185">Reference proteome</keyword>
<proteinExistence type="predicted"/>
<keyword evidence="2" id="KW-0808">Transferase</keyword>
<reference evidence="5" key="1">
    <citation type="submission" date="2023-05" db="EMBL/GenBank/DDBJ databases">
        <title>Nepenthes gracilis genome sequencing.</title>
        <authorList>
            <person name="Fukushima K."/>
        </authorList>
    </citation>
    <scope>NUCLEOTIDE SEQUENCE</scope>
    <source>
        <strain evidence="5">SING2019-196</strain>
    </source>
</reference>
<feature type="region of interest" description="Disordered" evidence="4">
    <location>
        <begin position="45"/>
        <end position="64"/>
    </location>
</feature>
<feature type="compositionally biased region" description="Low complexity" evidence="4">
    <location>
        <begin position="45"/>
        <end position="61"/>
    </location>
</feature>
<dbReference type="GO" id="GO:0008276">
    <property type="term" value="F:protein methyltransferase activity"/>
    <property type="evidence" value="ECO:0007669"/>
    <property type="project" value="InterPro"/>
</dbReference>
<dbReference type="GO" id="GO:0008757">
    <property type="term" value="F:S-adenosylmethionine-dependent methyltransferase activity"/>
    <property type="evidence" value="ECO:0007669"/>
    <property type="project" value="UniProtKB-ARBA"/>
</dbReference>
<dbReference type="PANTHER" id="PTHR47441:SF3">
    <property type="entry name" value="RELEASE FACTOR GLUTAMINE METHYLTRANSFERASE"/>
    <property type="match status" value="1"/>
</dbReference>